<comment type="subcellular location">
    <subcellularLocation>
        <location evidence="1">Cell inner membrane</location>
        <topology evidence="1">Multi-pass membrane protein</topology>
    </subcellularLocation>
</comment>
<dbReference type="AlphaFoldDB" id="A0A0Q0Z0L5"/>
<evidence type="ECO:0000256" key="7">
    <source>
        <dbReference type="ARBA" id="ARBA00022970"/>
    </source>
</evidence>
<keyword evidence="7" id="KW-0029">Amino-acid transport</keyword>
<evidence type="ECO:0000256" key="3">
    <source>
        <dbReference type="ARBA" id="ARBA00022448"/>
    </source>
</evidence>
<comment type="caution">
    <text evidence="13">The sequence shown here is derived from an EMBL/GenBank/DDBJ whole genome shotgun (WGS) entry which is preliminary data.</text>
</comment>
<evidence type="ECO:0000256" key="5">
    <source>
        <dbReference type="ARBA" id="ARBA00022519"/>
    </source>
</evidence>
<feature type="transmembrane region" description="Helical" evidence="12">
    <location>
        <begin position="355"/>
        <end position="374"/>
    </location>
</feature>
<name>A0A0Q0Z0L5_VIBMT</name>
<dbReference type="OrthoDB" id="3185104at2"/>
<keyword evidence="4" id="KW-1003">Cell membrane</keyword>
<evidence type="ECO:0000256" key="4">
    <source>
        <dbReference type="ARBA" id="ARBA00022475"/>
    </source>
</evidence>
<dbReference type="InterPro" id="IPR050367">
    <property type="entry name" value="APC_superfamily"/>
</dbReference>
<comment type="catalytic activity">
    <reaction evidence="10">
        <text>cadaverine(in) + L-lysine(out) = cadaverine(out) + L-lysine(in)</text>
        <dbReference type="Rhea" id="RHEA:28895"/>
        <dbReference type="ChEBI" id="CHEBI:32551"/>
        <dbReference type="ChEBI" id="CHEBI:58384"/>
    </reaction>
    <physiologicalReaction direction="left-to-right" evidence="10">
        <dbReference type="Rhea" id="RHEA:28896"/>
    </physiologicalReaction>
</comment>
<feature type="transmembrane region" description="Helical" evidence="12">
    <location>
        <begin position="147"/>
        <end position="167"/>
    </location>
</feature>
<sequence>MSSNAKKIGLIACTGVVAGNMMGSGIALLPSTLASVGSISIYSWLICIVGALSLAFVFARLATKNPQEGGPIAYAGEVSPVFGFQTGVLYYHANWIGNLAIAITGVSYLSVFFPVLNNPIPAGLATIASVWLFTLVNLLGGSWVSRLCTIGLVLILIPVVGTALFGWTHFDSALYSQNWNVSAGSDGHAVITAVLICLWSFVGVESAAVSSGMVENPKRTVPLATMLGTGLAGLIYILSTQMISGMFPASEVAASGAPFALATTALFGSWTAPFVSAFTALACFTSLGSWMMLVGEAGKRAANDGNFPKVFGETDRNGVPKKGLLIASSMMTLLMLVLMLFSSETAHASDLFNQLTTDAVLLTMLPYFYSSINLIRFEGMTTRNTFVMLFSGIASLFCMVALAGAEGSTLTATFIMSLIILMFYSKKAGLDKYLETHPQPASAQF</sequence>
<evidence type="ECO:0000256" key="12">
    <source>
        <dbReference type="SAM" id="Phobius"/>
    </source>
</evidence>
<organism evidence="13 14">
    <name type="scientific">Vibrio metoecus</name>
    <dbReference type="NCBI Taxonomy" id="1481663"/>
    <lineage>
        <taxon>Bacteria</taxon>
        <taxon>Pseudomonadati</taxon>
        <taxon>Pseudomonadota</taxon>
        <taxon>Gammaproteobacteria</taxon>
        <taxon>Vibrionales</taxon>
        <taxon>Vibrionaceae</taxon>
        <taxon>Vibrio</taxon>
    </lineage>
</organism>
<dbReference type="PANTHER" id="PTHR42770:SF5">
    <property type="entry name" value="CADAVERINE_LYSINE ANTIPORTER"/>
    <property type="match status" value="1"/>
</dbReference>
<feature type="transmembrane region" description="Helical" evidence="12">
    <location>
        <begin position="95"/>
        <end position="116"/>
    </location>
</feature>
<dbReference type="FunFam" id="1.20.1740.10:FF:000020">
    <property type="entry name" value="Putative cadaverine/lysine antiporter CadB"/>
    <property type="match status" value="1"/>
</dbReference>
<feature type="transmembrane region" description="Helical" evidence="12">
    <location>
        <begin position="221"/>
        <end position="239"/>
    </location>
</feature>
<accession>A0A0Q0Z0L5</accession>
<evidence type="ECO:0000256" key="6">
    <source>
        <dbReference type="ARBA" id="ARBA00022692"/>
    </source>
</evidence>
<feature type="transmembrane region" description="Helical" evidence="12">
    <location>
        <begin position="41"/>
        <end position="59"/>
    </location>
</feature>
<dbReference type="PANTHER" id="PTHR42770">
    <property type="entry name" value="AMINO ACID TRANSPORTER-RELATED"/>
    <property type="match status" value="1"/>
</dbReference>
<evidence type="ECO:0000256" key="9">
    <source>
        <dbReference type="ARBA" id="ARBA00023136"/>
    </source>
</evidence>
<dbReference type="RefSeq" id="WP_055064590.1">
    <property type="nucleotide sequence ID" value="NZ_LBGP01000011.1"/>
</dbReference>
<proteinExistence type="inferred from homology"/>
<keyword evidence="5" id="KW-0997">Cell inner membrane</keyword>
<gene>
    <name evidence="13" type="primary">cadB</name>
    <name evidence="13" type="ORF">XV92_08720</name>
</gene>
<dbReference type="EMBL" id="LBGP01000011">
    <property type="protein sequence ID" value="KQB01554.1"/>
    <property type="molecule type" value="Genomic_DNA"/>
</dbReference>
<dbReference type="NCBIfam" id="NF007754">
    <property type="entry name" value="PRK10435.1"/>
    <property type="match status" value="1"/>
</dbReference>
<feature type="transmembrane region" description="Helical" evidence="12">
    <location>
        <begin position="259"/>
        <end position="284"/>
    </location>
</feature>
<evidence type="ECO:0000256" key="2">
    <source>
        <dbReference type="ARBA" id="ARBA00008220"/>
    </source>
</evidence>
<evidence type="ECO:0000256" key="10">
    <source>
        <dbReference type="ARBA" id="ARBA00051665"/>
    </source>
</evidence>
<feature type="transmembrane region" description="Helical" evidence="12">
    <location>
        <begin position="187"/>
        <end position="209"/>
    </location>
</feature>
<protein>
    <recommendedName>
        <fullName evidence="11">Cadaverine/lysine antiporter</fullName>
    </recommendedName>
</protein>
<reference evidence="13 14" key="1">
    <citation type="journal article" date="2015" name="Genome Biol. Evol.">
        <title>The Dynamics of Genetic Interactions between Vibrio metoecus and Vibrio cholerae, Two Close Relatives Co-Occurring in the Environment.</title>
        <authorList>
            <person name="Orata F.D."/>
            <person name="Kirchberger P.C."/>
            <person name="Meheust R."/>
            <person name="Barlow E.J."/>
            <person name="Tarr C.L."/>
            <person name="Boucher Y."/>
        </authorList>
    </citation>
    <scope>NUCLEOTIDE SEQUENCE [LARGE SCALE GENOMIC DNA]</scope>
    <source>
        <strain evidence="13 14">YB5B04</strain>
    </source>
</reference>
<feature type="transmembrane region" description="Helical" evidence="12">
    <location>
        <begin position="7"/>
        <end position="29"/>
    </location>
</feature>
<keyword evidence="8 12" id="KW-1133">Transmembrane helix</keyword>
<dbReference type="GO" id="GO:0005886">
    <property type="term" value="C:plasma membrane"/>
    <property type="evidence" value="ECO:0007669"/>
    <property type="project" value="UniProtKB-SubCell"/>
</dbReference>
<comment type="similarity">
    <text evidence="2">Belongs to the amino acid-polyamine-organocation (APC) superfamily. Basic amino acid/polyamine antiporter (APA) (TC 2.A.3.2) family.</text>
</comment>
<dbReference type="Pfam" id="PF13520">
    <property type="entry name" value="AA_permease_2"/>
    <property type="match status" value="1"/>
</dbReference>
<evidence type="ECO:0000256" key="11">
    <source>
        <dbReference type="ARBA" id="ARBA00071342"/>
    </source>
</evidence>
<feature type="transmembrane region" description="Helical" evidence="12">
    <location>
        <begin position="409"/>
        <end position="425"/>
    </location>
</feature>
<keyword evidence="9 12" id="KW-0472">Membrane</keyword>
<feature type="transmembrane region" description="Helical" evidence="12">
    <location>
        <begin position="122"/>
        <end position="140"/>
    </location>
</feature>
<dbReference type="InterPro" id="IPR002293">
    <property type="entry name" value="AA/rel_permease1"/>
</dbReference>
<feature type="transmembrane region" description="Helical" evidence="12">
    <location>
        <begin position="324"/>
        <end position="343"/>
    </location>
</feature>
<dbReference type="Gene3D" id="1.20.1740.10">
    <property type="entry name" value="Amino acid/polyamine transporter I"/>
    <property type="match status" value="1"/>
</dbReference>
<dbReference type="Proteomes" id="UP000050491">
    <property type="component" value="Unassembled WGS sequence"/>
</dbReference>
<evidence type="ECO:0000313" key="14">
    <source>
        <dbReference type="Proteomes" id="UP000050491"/>
    </source>
</evidence>
<dbReference type="GO" id="GO:0022857">
    <property type="term" value="F:transmembrane transporter activity"/>
    <property type="evidence" value="ECO:0007669"/>
    <property type="project" value="InterPro"/>
</dbReference>
<keyword evidence="3" id="KW-0813">Transport</keyword>
<dbReference type="PIRSF" id="PIRSF006060">
    <property type="entry name" value="AA_transporter"/>
    <property type="match status" value="1"/>
</dbReference>
<evidence type="ECO:0000256" key="8">
    <source>
        <dbReference type="ARBA" id="ARBA00022989"/>
    </source>
</evidence>
<feature type="transmembrane region" description="Helical" evidence="12">
    <location>
        <begin position="386"/>
        <end position="403"/>
    </location>
</feature>
<evidence type="ECO:0000313" key="13">
    <source>
        <dbReference type="EMBL" id="KQB01554.1"/>
    </source>
</evidence>
<dbReference type="GO" id="GO:0006865">
    <property type="term" value="P:amino acid transport"/>
    <property type="evidence" value="ECO:0007669"/>
    <property type="project" value="UniProtKB-KW"/>
</dbReference>
<dbReference type="PATRIC" id="fig|1481663.12.peg.502"/>
<evidence type="ECO:0000256" key="1">
    <source>
        <dbReference type="ARBA" id="ARBA00004429"/>
    </source>
</evidence>
<keyword evidence="6 12" id="KW-0812">Transmembrane</keyword>